<feature type="domain" description="GST C-terminal" evidence="3">
    <location>
        <begin position="935"/>
        <end position="1052"/>
    </location>
</feature>
<feature type="compositionally biased region" description="Polar residues" evidence="2">
    <location>
        <begin position="539"/>
        <end position="549"/>
    </location>
</feature>
<feature type="compositionally biased region" description="Low complexity" evidence="2">
    <location>
        <begin position="511"/>
        <end position="528"/>
    </location>
</feature>
<feature type="compositionally biased region" description="Basic and acidic residues" evidence="2">
    <location>
        <begin position="401"/>
        <end position="418"/>
    </location>
</feature>
<evidence type="ECO:0000259" key="3">
    <source>
        <dbReference type="PROSITE" id="PS50405"/>
    </source>
</evidence>
<dbReference type="InterPro" id="IPR004046">
    <property type="entry name" value="GST_C"/>
</dbReference>
<dbReference type="Gene3D" id="1.20.1050.10">
    <property type="match status" value="1"/>
</dbReference>
<dbReference type="GO" id="GO:0051213">
    <property type="term" value="F:dioxygenase activity"/>
    <property type="evidence" value="ECO:0007669"/>
    <property type="project" value="InterPro"/>
</dbReference>
<feature type="region of interest" description="Disordered" evidence="2">
    <location>
        <begin position="880"/>
        <end position="901"/>
    </location>
</feature>
<dbReference type="Gene3D" id="3.40.50.850">
    <property type="entry name" value="Isochorismatase-like"/>
    <property type="match status" value="1"/>
</dbReference>
<feature type="compositionally biased region" description="Low complexity" evidence="2">
    <location>
        <begin position="331"/>
        <end position="355"/>
    </location>
</feature>
<evidence type="ECO:0000313" key="6">
    <source>
        <dbReference type="Proteomes" id="UP000319160"/>
    </source>
</evidence>
<dbReference type="SUPFAM" id="SSF47616">
    <property type="entry name" value="GST C-terminal domain-like"/>
    <property type="match status" value="1"/>
</dbReference>
<evidence type="ECO:0000256" key="1">
    <source>
        <dbReference type="ARBA" id="ARBA00006336"/>
    </source>
</evidence>
<dbReference type="GO" id="GO:0006307">
    <property type="term" value="P:DNA alkylation repair"/>
    <property type="evidence" value="ECO:0007669"/>
    <property type="project" value="InterPro"/>
</dbReference>
<name>A0A553HVJ5_9PEZI</name>
<dbReference type="Pfam" id="PF13532">
    <property type="entry name" value="2OG-FeII_Oxy_2"/>
    <property type="match status" value="1"/>
</dbReference>
<dbReference type="InterPro" id="IPR027450">
    <property type="entry name" value="AlkB-like"/>
</dbReference>
<feature type="compositionally biased region" description="Pro residues" evidence="2">
    <location>
        <begin position="316"/>
        <end position="330"/>
    </location>
</feature>
<dbReference type="InterPro" id="IPR036282">
    <property type="entry name" value="Glutathione-S-Trfase_C_sf"/>
</dbReference>
<evidence type="ECO:0000313" key="5">
    <source>
        <dbReference type="EMBL" id="TRX91973.1"/>
    </source>
</evidence>
<dbReference type="InterPro" id="IPR057088">
    <property type="entry name" value="GLRG_09195_Thiored"/>
</dbReference>
<proteinExistence type="inferred from homology"/>
<comment type="caution">
    <text evidence="5">The sequence shown here is derived from an EMBL/GenBank/DDBJ whole genome shotgun (WGS) entry which is preliminary data.</text>
</comment>
<dbReference type="PROSITE" id="PS51471">
    <property type="entry name" value="FE2OG_OXY"/>
    <property type="match status" value="1"/>
</dbReference>
<keyword evidence="6" id="KW-1185">Reference proteome</keyword>
<feature type="region of interest" description="Disordered" evidence="2">
    <location>
        <begin position="305"/>
        <end position="418"/>
    </location>
</feature>
<dbReference type="OrthoDB" id="445341at2759"/>
<dbReference type="AlphaFoldDB" id="A0A553HVJ5"/>
<organism evidence="5 6">
    <name type="scientific">Xylaria flabelliformis</name>
    <dbReference type="NCBI Taxonomy" id="2512241"/>
    <lineage>
        <taxon>Eukaryota</taxon>
        <taxon>Fungi</taxon>
        <taxon>Dikarya</taxon>
        <taxon>Ascomycota</taxon>
        <taxon>Pezizomycotina</taxon>
        <taxon>Sordariomycetes</taxon>
        <taxon>Xylariomycetidae</taxon>
        <taxon>Xylariales</taxon>
        <taxon>Xylariaceae</taxon>
        <taxon>Xylaria</taxon>
    </lineage>
</organism>
<dbReference type="SUPFAM" id="SSF52499">
    <property type="entry name" value="Isochorismatase-like hydrolases"/>
    <property type="match status" value="1"/>
</dbReference>
<feature type="region of interest" description="Disordered" evidence="2">
    <location>
        <begin position="435"/>
        <end position="466"/>
    </location>
</feature>
<dbReference type="InterPro" id="IPR010987">
    <property type="entry name" value="Glutathione-S-Trfase_C-like"/>
</dbReference>
<dbReference type="STRING" id="2512241.A0A553HVJ5"/>
<dbReference type="Proteomes" id="UP000319160">
    <property type="component" value="Unassembled WGS sequence"/>
</dbReference>
<dbReference type="Pfam" id="PF00857">
    <property type="entry name" value="Isochorismatase"/>
    <property type="match status" value="1"/>
</dbReference>
<accession>A0A553HVJ5</accession>
<dbReference type="PANTHER" id="PTHR31212">
    <property type="entry name" value="ALPHA-KETOGLUTARATE-DEPENDENT DIOXYGENASE ALKB HOMOLOG 3"/>
    <property type="match status" value="1"/>
</dbReference>
<dbReference type="InterPro" id="IPR005123">
    <property type="entry name" value="Oxoglu/Fe-dep_dioxygenase_dom"/>
</dbReference>
<dbReference type="PANTHER" id="PTHR31212:SF5">
    <property type="entry name" value="ISOCHORISMATASE FAMILY PROTEIN FAMILY (AFU_ORTHOLOGUE AFUA_3G14500)"/>
    <property type="match status" value="1"/>
</dbReference>
<sequence>MFPIDVTLLPSLATRRALLVVDAQNDFLAEDGALPAKMPVDLPQRISDLAGDFRRSGGEIIWVQSRFESSRPVDEEQIMISETSSPSSGSAPAPPRGRRPRTNPPAAEVLVSPEAFLTPGPGNGLSCVRVGTPGIEMHPVVKQAVGPRDHVLTKTFYSAFRVDELLRLLRMRLVTELFICGSSTNIGVMATAVDAASYGYTITIVDDCCGSQSMSRHRNALRQITSTTGCETLSAAKVLGLMRPKPKPPAATSERGMMDRGAASGGRSPTVRLRRGKIDAAIAPSPVSDIQPSLEKLSLSDEPVAADEYAPETSLAPPPPSSSSSSPPPSQQQQQQQQRRQPQSRSQSQSQQSQRALQSMARPGHPQTKNHQTDRDTLTPAAAEVASAANGHVSATTRRSAAGDKIPDDGRHDSGVRSDELVVVGAAAADLVTWGSMSSSSSSKRRRSQQKRTPPPAAAAAAATTTTTATLELLRPGANANADNVKVRITNDNVDNDNNKAAPIKSKGVESPSNANIFESSSSSSEISDTNTRRHNDRAISSTKTLSSKVDSKRTTTKMTSENESEPLCEGDTQVIYDILPADLARDMFTRLHAEVAWERMSHQGGEVPRLVAVQGLVATDDDGSKPVYRHPADASPPLHPFTPAVDAVRRIVEEELGHELNHVLIQLYRSGEDFISEHSDKTLDIARDSFIANVSIGAERTMTLRTKRRPKGEGEGKGELKRSVQRATLPHNSLFKMGLKTNMRWLHGVRADKRTNKEKSAAELACEGARISLTFRRIATYLDAEETKIWGQGATAKTRDAARPVVNGQTDQAVAMLKAFGRENQDTEFDWDANYGMGFDVLHIGDAKRLFLSGDPVVDLRIRVMLAEFGVSYARGSLGGGGGDALKEGEGGGKPSNVPIRFIDNDENKTAVDGQGMIMQYLQKTYGGPPTTNNNEERIRERWTQGLRILDAWRSISSSPALPSENPGGIMKIEDLLSPWEKYASEDDFIAGPDISLADFAFWPVLADILSSSSSSSPQRFEKEEESKFPHLLTYHDRMCGREGIARLLER</sequence>
<dbReference type="EMBL" id="VFLP01000040">
    <property type="protein sequence ID" value="TRX91973.1"/>
    <property type="molecule type" value="Genomic_DNA"/>
</dbReference>
<dbReference type="CDD" id="cd00299">
    <property type="entry name" value="GST_C_family"/>
    <property type="match status" value="1"/>
</dbReference>
<gene>
    <name evidence="5" type="ORF">FHL15_007070</name>
</gene>
<feature type="region of interest" description="Disordered" evidence="2">
    <location>
        <begin position="73"/>
        <end position="105"/>
    </location>
</feature>
<dbReference type="InterPro" id="IPR000868">
    <property type="entry name" value="Isochorismatase-like_dom"/>
</dbReference>
<feature type="region of interest" description="Disordered" evidence="2">
    <location>
        <begin position="242"/>
        <end position="273"/>
    </location>
</feature>
<reference evidence="6" key="1">
    <citation type="submission" date="2019-06" db="EMBL/GenBank/DDBJ databases">
        <title>Draft genome sequence of the griseofulvin-producing fungus Xylaria cubensis strain G536.</title>
        <authorList>
            <person name="Mead M.E."/>
            <person name="Raja H.A."/>
            <person name="Steenwyk J.L."/>
            <person name="Knowles S.L."/>
            <person name="Oberlies N.H."/>
            <person name="Rokas A."/>
        </authorList>
    </citation>
    <scope>NUCLEOTIDE SEQUENCE [LARGE SCALE GENOMIC DNA]</scope>
    <source>
        <strain evidence="6">G536</strain>
    </source>
</reference>
<dbReference type="PROSITE" id="PS50405">
    <property type="entry name" value="GST_CTER"/>
    <property type="match status" value="1"/>
</dbReference>
<dbReference type="SUPFAM" id="SSF51197">
    <property type="entry name" value="Clavaminate synthase-like"/>
    <property type="match status" value="1"/>
</dbReference>
<comment type="similarity">
    <text evidence="1">Belongs to the isochorismatase family.</text>
</comment>
<evidence type="ECO:0008006" key="7">
    <source>
        <dbReference type="Google" id="ProtNLM"/>
    </source>
</evidence>
<evidence type="ECO:0000259" key="4">
    <source>
        <dbReference type="PROSITE" id="PS51471"/>
    </source>
</evidence>
<feature type="region of interest" description="Disordered" evidence="2">
    <location>
        <begin position="491"/>
        <end position="567"/>
    </location>
</feature>
<feature type="domain" description="Fe2OG dioxygenase" evidence="4">
    <location>
        <begin position="660"/>
        <end position="780"/>
    </location>
</feature>
<dbReference type="InterPro" id="IPR032854">
    <property type="entry name" value="ALKBH3"/>
</dbReference>
<dbReference type="CDD" id="cd00431">
    <property type="entry name" value="cysteine_hydrolases"/>
    <property type="match status" value="1"/>
</dbReference>
<protein>
    <recommendedName>
        <fullName evidence="7">Fe2OG dioxygenase domain-containing protein</fullName>
    </recommendedName>
</protein>
<dbReference type="Gene3D" id="3.40.30.10">
    <property type="entry name" value="Glutaredoxin"/>
    <property type="match status" value="1"/>
</dbReference>
<evidence type="ECO:0000256" key="2">
    <source>
        <dbReference type="SAM" id="MobiDB-lite"/>
    </source>
</evidence>
<dbReference type="Gene3D" id="2.60.120.590">
    <property type="entry name" value="Alpha-ketoglutarate-dependent dioxygenase AlkB-like"/>
    <property type="match status" value="1"/>
</dbReference>
<dbReference type="Pfam" id="PF14497">
    <property type="entry name" value="GST_C_3"/>
    <property type="match status" value="1"/>
</dbReference>
<dbReference type="Pfam" id="PF24470">
    <property type="entry name" value="Thiored_Isochorism"/>
    <property type="match status" value="1"/>
</dbReference>
<dbReference type="InterPro" id="IPR037151">
    <property type="entry name" value="AlkB-like_sf"/>
</dbReference>
<dbReference type="InterPro" id="IPR036380">
    <property type="entry name" value="Isochorismatase-like_sf"/>
</dbReference>